<accession>A0ABR0BH61</accession>
<dbReference type="EMBL" id="JAWRVI010000100">
    <property type="protein sequence ID" value="KAK4077291.1"/>
    <property type="molecule type" value="Genomic_DNA"/>
</dbReference>
<evidence type="ECO:0000313" key="4">
    <source>
        <dbReference type="Proteomes" id="UP001287286"/>
    </source>
</evidence>
<dbReference type="SUPFAM" id="SSF53335">
    <property type="entry name" value="S-adenosyl-L-methionine-dependent methyltransferases"/>
    <property type="match status" value="1"/>
</dbReference>
<evidence type="ECO:0008006" key="5">
    <source>
        <dbReference type="Google" id="ProtNLM"/>
    </source>
</evidence>
<feature type="compositionally biased region" description="Basic and acidic residues" evidence="2">
    <location>
        <begin position="112"/>
        <end position="122"/>
    </location>
</feature>
<keyword evidence="4" id="KW-1185">Reference proteome</keyword>
<name>A0ABR0BH61_PURLI</name>
<dbReference type="PANTHER" id="PTHR43591:SF24">
    <property type="entry name" value="2-METHOXY-6-POLYPRENYL-1,4-BENZOQUINOL METHYLASE, MITOCHONDRIAL"/>
    <property type="match status" value="1"/>
</dbReference>
<dbReference type="InterPro" id="IPR029063">
    <property type="entry name" value="SAM-dependent_MTases_sf"/>
</dbReference>
<comment type="similarity">
    <text evidence="1">Belongs to the methyltransferase superfamily. LaeA methyltransferase family.</text>
</comment>
<gene>
    <name evidence="3" type="ORF">Purlil1_12375</name>
</gene>
<feature type="compositionally biased region" description="Polar residues" evidence="2">
    <location>
        <begin position="272"/>
        <end position="286"/>
    </location>
</feature>
<feature type="compositionally biased region" description="Polar residues" evidence="2">
    <location>
        <begin position="152"/>
        <end position="176"/>
    </location>
</feature>
<feature type="region of interest" description="Disordered" evidence="2">
    <location>
        <begin position="104"/>
        <end position="178"/>
    </location>
</feature>
<feature type="region of interest" description="Disordered" evidence="2">
    <location>
        <begin position="199"/>
        <end position="221"/>
    </location>
</feature>
<feature type="region of interest" description="Disordered" evidence="2">
    <location>
        <begin position="254"/>
        <end position="338"/>
    </location>
</feature>
<dbReference type="Pfam" id="PF13489">
    <property type="entry name" value="Methyltransf_23"/>
    <property type="match status" value="1"/>
</dbReference>
<dbReference type="Gene3D" id="3.40.50.150">
    <property type="entry name" value="Vaccinia Virus protein VP39"/>
    <property type="match status" value="1"/>
</dbReference>
<evidence type="ECO:0000256" key="1">
    <source>
        <dbReference type="ARBA" id="ARBA00038158"/>
    </source>
</evidence>
<evidence type="ECO:0000256" key="2">
    <source>
        <dbReference type="SAM" id="MobiDB-lite"/>
    </source>
</evidence>
<sequence>MRTCAVGVQALPPIELLIGSHAKAQEKPSLTFDPLCATHVSDGNRGETSGTITPVLGTNTMSEILADERSGPGCPDLCPDLSPCTFGGSAPNSGYGIDLQRTLRHHGQKSTMDPDRSARPRDTPQPLTTVPPAFEAASFVGKPDEGHLMGSVKSSPDGSASTSKRSLTAPPSSKFSEQADAPISVVSFDLHKYATSFTVGPDDSSGSQPPLQRHQDETEPRGAACCELPQEMPSGIASSQPAPREPDHEYGAAYQYPAHSPTSHASVRCINSRGTDSGASGQSEASDASLPCHVDSFASSRAGTPNPLPKAATTTTATDGKGPNPPAPETPYTNESALDSCQPTLDVPAGVAKVKQLDDAADSAFGDQNSELTSPSPSCNELVRKHGRLYHPGGSYLFPNDDEELERLETLHHAYHLALNGRLFLAPIGRNPRRVLDVGTGTGIWPIQFAKEYPGTEVRGYDIDLCQPSLVPPNVEFIVNDVEKDWLDMAQYDYIHLRSLTGIRDWPRLLRQIYKNLRPGGWVELQGLLNQLWSEDGTPLPENPLAQLMDGLKQAGDKCGRTMDPAASFRQLAESAGFESVEEQRFPLPVGSWADDPTLKEIGEYIALSFSRGVEGMTVVPLMDILQWPEEEVDELNAKVREATNRQDIHAVVTFVVVTGMKPVV</sequence>
<dbReference type="PANTHER" id="PTHR43591">
    <property type="entry name" value="METHYLTRANSFERASE"/>
    <property type="match status" value="1"/>
</dbReference>
<protein>
    <recommendedName>
        <fullName evidence="5">Methyltransferase domain-containing protein</fullName>
    </recommendedName>
</protein>
<reference evidence="3 4" key="1">
    <citation type="journal article" date="2024" name="Microbiol. Resour. Announc.">
        <title>Genome annotations for the ascomycete fungi Trichoderma harzianum, Trichoderma aggressivum, and Purpureocillium lilacinum.</title>
        <authorList>
            <person name="Beijen E.P.W."/>
            <person name="Ohm R.A."/>
        </authorList>
    </citation>
    <scope>NUCLEOTIDE SEQUENCE [LARGE SCALE GENOMIC DNA]</scope>
    <source>
        <strain evidence="3 4">CBS 150709</strain>
    </source>
</reference>
<evidence type="ECO:0000313" key="3">
    <source>
        <dbReference type="EMBL" id="KAK4077291.1"/>
    </source>
</evidence>
<dbReference type="Proteomes" id="UP001287286">
    <property type="component" value="Unassembled WGS sequence"/>
</dbReference>
<organism evidence="3 4">
    <name type="scientific">Purpureocillium lilacinum</name>
    <name type="common">Paecilomyces lilacinus</name>
    <dbReference type="NCBI Taxonomy" id="33203"/>
    <lineage>
        <taxon>Eukaryota</taxon>
        <taxon>Fungi</taxon>
        <taxon>Dikarya</taxon>
        <taxon>Ascomycota</taxon>
        <taxon>Pezizomycotina</taxon>
        <taxon>Sordariomycetes</taxon>
        <taxon>Hypocreomycetidae</taxon>
        <taxon>Hypocreales</taxon>
        <taxon>Ophiocordycipitaceae</taxon>
        <taxon>Purpureocillium</taxon>
    </lineage>
</organism>
<comment type="caution">
    <text evidence="3">The sequence shown here is derived from an EMBL/GenBank/DDBJ whole genome shotgun (WGS) entry which is preliminary data.</text>
</comment>
<dbReference type="CDD" id="cd02440">
    <property type="entry name" value="AdoMet_MTases"/>
    <property type="match status" value="1"/>
</dbReference>
<proteinExistence type="inferred from homology"/>